<sequence>MERGELKRVMGRAFVAGYRTNVHEKMRDAAIKMLVESGVDPGIIDIATTTGGCILGGSAIGLRNRAPARVGEDAATELMLNLEHGGCVDEHLQDQMIIFLALARDRSTVRTGPLTLHTKTAIWVAEQLTDAKFEVQEEADGTTIIYCDGIGYKAR</sequence>
<proteinExistence type="predicted"/>
<dbReference type="InterPro" id="IPR013792">
    <property type="entry name" value="RNA3'P_cycl/enolpyr_Trfase_a/b"/>
</dbReference>
<dbReference type="AlphaFoldDB" id="A0A1C7ME89"/>
<evidence type="ECO:0000259" key="1">
    <source>
        <dbReference type="Pfam" id="PF01137"/>
    </source>
</evidence>
<dbReference type="PANTHER" id="PTHR11096:SF0">
    <property type="entry name" value="RNA 3'-TERMINAL PHOSPHATE CYCLASE"/>
    <property type="match status" value="1"/>
</dbReference>
<dbReference type="OrthoDB" id="25029at2759"/>
<dbReference type="GO" id="GO:0005634">
    <property type="term" value="C:nucleus"/>
    <property type="evidence" value="ECO:0007669"/>
    <property type="project" value="TreeGrafter"/>
</dbReference>
<dbReference type="GO" id="GO:0006396">
    <property type="term" value="P:RNA processing"/>
    <property type="evidence" value="ECO:0007669"/>
    <property type="project" value="InterPro"/>
</dbReference>
<gene>
    <name evidence="2" type="primary">RTCA_1</name>
    <name evidence="2" type="ORF">A0H81_04627</name>
</gene>
<dbReference type="SUPFAM" id="SSF55205">
    <property type="entry name" value="EPT/RTPC-like"/>
    <property type="match status" value="1"/>
</dbReference>
<dbReference type="SUPFAM" id="SSF52913">
    <property type="entry name" value="RNA 3'-terminal phosphate cyclase, RPTC, insert domain"/>
    <property type="match status" value="1"/>
</dbReference>
<dbReference type="InterPro" id="IPR036553">
    <property type="entry name" value="RPTC_insert"/>
</dbReference>
<organism evidence="2 3">
    <name type="scientific">Grifola frondosa</name>
    <name type="common">Maitake</name>
    <name type="synonym">Polyporus frondosus</name>
    <dbReference type="NCBI Taxonomy" id="5627"/>
    <lineage>
        <taxon>Eukaryota</taxon>
        <taxon>Fungi</taxon>
        <taxon>Dikarya</taxon>
        <taxon>Basidiomycota</taxon>
        <taxon>Agaricomycotina</taxon>
        <taxon>Agaricomycetes</taxon>
        <taxon>Polyporales</taxon>
        <taxon>Grifolaceae</taxon>
        <taxon>Grifola</taxon>
    </lineage>
</organism>
<dbReference type="STRING" id="5627.A0A1C7ME89"/>
<protein>
    <submittedName>
        <fullName evidence="2">RNA 3'-terminal phosphate cyclase</fullName>
    </submittedName>
</protein>
<dbReference type="Gene3D" id="3.65.10.20">
    <property type="entry name" value="RNA 3'-terminal phosphate cyclase domain"/>
    <property type="match status" value="1"/>
</dbReference>
<evidence type="ECO:0000313" key="2">
    <source>
        <dbReference type="EMBL" id="OBZ75223.1"/>
    </source>
</evidence>
<dbReference type="InterPro" id="IPR000228">
    <property type="entry name" value="RNA3'_term_phos_cyc"/>
</dbReference>
<dbReference type="InterPro" id="IPR023797">
    <property type="entry name" value="RNA3'_phos_cyclase_dom"/>
</dbReference>
<accession>A0A1C7ME89</accession>
<name>A0A1C7ME89_GRIFR</name>
<reference evidence="2 3" key="1">
    <citation type="submission" date="2016-03" db="EMBL/GenBank/DDBJ databases">
        <title>Whole genome sequencing of Grifola frondosa 9006-11.</title>
        <authorList>
            <person name="Min B."/>
            <person name="Park H."/>
            <person name="Kim J.-G."/>
            <person name="Cho H."/>
            <person name="Oh Y.-L."/>
            <person name="Kong W.-S."/>
            <person name="Choi I.-G."/>
        </authorList>
    </citation>
    <scope>NUCLEOTIDE SEQUENCE [LARGE SCALE GENOMIC DNA]</scope>
    <source>
        <strain evidence="2 3">9006-11</strain>
    </source>
</reference>
<dbReference type="GO" id="GO:0003963">
    <property type="term" value="F:RNA-3'-phosphate cyclase activity"/>
    <property type="evidence" value="ECO:0007669"/>
    <property type="project" value="TreeGrafter"/>
</dbReference>
<comment type="caution">
    <text evidence="2">The sequence shown here is derived from an EMBL/GenBank/DDBJ whole genome shotgun (WGS) entry which is preliminary data.</text>
</comment>
<dbReference type="InterPro" id="IPR037136">
    <property type="entry name" value="RNA3'_phos_cyclase_dom_sf"/>
</dbReference>
<dbReference type="PANTHER" id="PTHR11096">
    <property type="entry name" value="RNA 3' TERMINAL PHOSPHATE CYCLASE"/>
    <property type="match status" value="1"/>
</dbReference>
<dbReference type="Pfam" id="PF01137">
    <property type="entry name" value="RTC"/>
    <property type="match status" value="1"/>
</dbReference>
<feature type="domain" description="RNA 3'-terminal phosphate cyclase" evidence="1">
    <location>
        <begin position="40"/>
        <end position="135"/>
    </location>
</feature>
<dbReference type="EMBL" id="LUGG01000004">
    <property type="protein sequence ID" value="OBZ75223.1"/>
    <property type="molecule type" value="Genomic_DNA"/>
</dbReference>
<dbReference type="Proteomes" id="UP000092993">
    <property type="component" value="Unassembled WGS sequence"/>
</dbReference>
<evidence type="ECO:0000313" key="3">
    <source>
        <dbReference type="Proteomes" id="UP000092993"/>
    </source>
</evidence>
<keyword evidence="3" id="KW-1185">Reference proteome</keyword>